<organism evidence="1">
    <name type="scientific">freshwater metagenome</name>
    <dbReference type="NCBI Taxonomy" id="449393"/>
    <lineage>
        <taxon>unclassified sequences</taxon>
        <taxon>metagenomes</taxon>
        <taxon>ecological metagenomes</taxon>
    </lineage>
</organism>
<dbReference type="EMBL" id="CAEZWU010000145">
    <property type="protein sequence ID" value="CAB4674001.1"/>
    <property type="molecule type" value="Genomic_DNA"/>
</dbReference>
<name>A0A6J6MIG2_9ZZZZ</name>
<protein>
    <submittedName>
        <fullName evidence="1">Unannotated protein</fullName>
    </submittedName>
</protein>
<dbReference type="InterPro" id="IPR009057">
    <property type="entry name" value="Homeodomain-like_sf"/>
</dbReference>
<reference evidence="1" key="1">
    <citation type="submission" date="2020-05" db="EMBL/GenBank/DDBJ databases">
        <authorList>
            <person name="Chiriac C."/>
            <person name="Salcher M."/>
            <person name="Ghai R."/>
            <person name="Kavagutti S V."/>
        </authorList>
    </citation>
    <scope>NUCLEOTIDE SEQUENCE</scope>
</reference>
<dbReference type="AlphaFoldDB" id="A0A6J6MIG2"/>
<proteinExistence type="predicted"/>
<gene>
    <name evidence="1" type="ORF">UFOPK2292_00962</name>
</gene>
<dbReference type="SUPFAM" id="SSF46689">
    <property type="entry name" value="Homeodomain-like"/>
    <property type="match status" value="1"/>
</dbReference>
<sequence>MISLTKVRVHKYGGSVHAVADSQLLRDQILHVVAKIIDKGGEKAVRIRDVCVASKTTPPTIYRIFGDRTGLIVAAQSYRFTFNQTDLIKSFAAAVYSAKNKSEYVKIAHQNLNLMFSLKRQDFRSMRLEVLGSAQSNKKLAVEINNAQSIANEFGAQPIRFAQARGWINDDFDPEIYIAWLTGMVNARVIIELNGKHPKSNEWDKIAMRSICVVLGIPEPKKVKGIKN</sequence>
<dbReference type="Gene3D" id="1.10.357.10">
    <property type="entry name" value="Tetracycline Repressor, domain 2"/>
    <property type="match status" value="1"/>
</dbReference>
<accession>A0A6J6MIG2</accession>
<evidence type="ECO:0000313" key="1">
    <source>
        <dbReference type="EMBL" id="CAB4674001.1"/>
    </source>
</evidence>